<dbReference type="Proteomes" id="UP001498771">
    <property type="component" value="Unassembled WGS sequence"/>
</dbReference>
<evidence type="ECO:0000256" key="6">
    <source>
        <dbReference type="SAM" id="Phobius"/>
    </source>
</evidence>
<keyword evidence="9" id="KW-1185">Reference proteome</keyword>
<gene>
    <name evidence="8" type="ORF">BZA70DRAFT_291506</name>
</gene>
<evidence type="ECO:0000256" key="3">
    <source>
        <dbReference type="ARBA" id="ARBA00022692"/>
    </source>
</evidence>
<dbReference type="InterPro" id="IPR053279">
    <property type="entry name" value="EMC_subunit"/>
</dbReference>
<dbReference type="PANTHER" id="PTHR28144">
    <property type="entry name" value="ER MEMBRANE PROTEIN COMPLEX SUBUNIT 5"/>
    <property type="match status" value="1"/>
</dbReference>
<dbReference type="RefSeq" id="XP_064766103.1">
    <property type="nucleotide sequence ID" value="XM_064914303.1"/>
</dbReference>
<sequence>MTALSKFVTTISLLLLAHAGFSAYEFSHYLKHLTIKSNASLPADIIVETVVAIALFGLGQVIAAPTLQPVSFAKWAKQVEKEGNSPFAYLERRAGFVNIQQIRSDYKDSIKA</sequence>
<keyword evidence="7" id="KW-0732">Signal</keyword>
<accession>A0ABR1EZR2</accession>
<dbReference type="PANTHER" id="PTHR28144:SF1">
    <property type="entry name" value="ER MEMBRANE PROTEIN COMPLEX SUBUNIT 5"/>
    <property type="match status" value="1"/>
</dbReference>
<dbReference type="InterPro" id="IPR018937">
    <property type="entry name" value="MMgT"/>
</dbReference>
<feature type="signal peptide" evidence="7">
    <location>
        <begin position="1"/>
        <end position="19"/>
    </location>
</feature>
<evidence type="ECO:0000256" key="1">
    <source>
        <dbReference type="ARBA" id="ARBA00004127"/>
    </source>
</evidence>
<comment type="subcellular location">
    <subcellularLocation>
        <location evidence="1">Endomembrane system</location>
        <topology evidence="1">Multi-pass membrane protein</topology>
    </subcellularLocation>
</comment>
<feature type="transmembrane region" description="Helical" evidence="6">
    <location>
        <begin position="46"/>
        <end position="67"/>
    </location>
</feature>
<evidence type="ECO:0000256" key="7">
    <source>
        <dbReference type="SAM" id="SignalP"/>
    </source>
</evidence>
<proteinExistence type="inferred from homology"/>
<protein>
    <submittedName>
        <fullName evidence="8">Magnesium transporter</fullName>
    </submittedName>
</protein>
<comment type="similarity">
    <text evidence="2">Belongs to the membrane magnesium transporter (TC 1.A.67) family.</text>
</comment>
<organism evidence="8 9">
    <name type="scientific">Myxozyma melibiosi</name>
    <dbReference type="NCBI Taxonomy" id="54550"/>
    <lineage>
        <taxon>Eukaryota</taxon>
        <taxon>Fungi</taxon>
        <taxon>Dikarya</taxon>
        <taxon>Ascomycota</taxon>
        <taxon>Saccharomycotina</taxon>
        <taxon>Lipomycetes</taxon>
        <taxon>Lipomycetales</taxon>
        <taxon>Lipomycetaceae</taxon>
        <taxon>Myxozyma</taxon>
    </lineage>
</organism>
<keyword evidence="5 6" id="KW-0472">Membrane</keyword>
<keyword evidence="3 6" id="KW-0812">Transmembrane</keyword>
<dbReference type="Pfam" id="PF10270">
    <property type="entry name" value="MMgT"/>
    <property type="match status" value="1"/>
</dbReference>
<evidence type="ECO:0000256" key="4">
    <source>
        <dbReference type="ARBA" id="ARBA00022989"/>
    </source>
</evidence>
<keyword evidence="4 6" id="KW-1133">Transmembrane helix</keyword>
<feature type="chain" id="PRO_5047324642" evidence="7">
    <location>
        <begin position="20"/>
        <end position="112"/>
    </location>
</feature>
<evidence type="ECO:0000313" key="9">
    <source>
        <dbReference type="Proteomes" id="UP001498771"/>
    </source>
</evidence>
<name>A0ABR1EZR2_9ASCO</name>
<evidence type="ECO:0000256" key="2">
    <source>
        <dbReference type="ARBA" id="ARBA00006109"/>
    </source>
</evidence>
<dbReference type="GeneID" id="90039815"/>
<evidence type="ECO:0000256" key="5">
    <source>
        <dbReference type="ARBA" id="ARBA00023136"/>
    </source>
</evidence>
<reference evidence="8 9" key="1">
    <citation type="submission" date="2024-03" db="EMBL/GenBank/DDBJ databases">
        <title>Genome-scale model development and genomic sequencing of the oleaginous clade Lipomyces.</title>
        <authorList>
            <consortium name="Lawrence Berkeley National Laboratory"/>
            <person name="Czajka J.J."/>
            <person name="Han Y."/>
            <person name="Kim J."/>
            <person name="Mondo S.J."/>
            <person name="Hofstad B.A."/>
            <person name="Robles A."/>
            <person name="Haridas S."/>
            <person name="Riley R."/>
            <person name="LaButti K."/>
            <person name="Pangilinan J."/>
            <person name="Andreopoulos W."/>
            <person name="Lipzen A."/>
            <person name="Yan J."/>
            <person name="Wang M."/>
            <person name="Ng V."/>
            <person name="Grigoriev I.V."/>
            <person name="Spatafora J.W."/>
            <person name="Magnuson J.K."/>
            <person name="Baker S.E."/>
            <person name="Pomraning K.R."/>
        </authorList>
    </citation>
    <scope>NUCLEOTIDE SEQUENCE [LARGE SCALE GENOMIC DNA]</scope>
    <source>
        <strain evidence="8 9">Phaff 52-87</strain>
    </source>
</reference>
<comment type="caution">
    <text evidence="8">The sequence shown here is derived from an EMBL/GenBank/DDBJ whole genome shotgun (WGS) entry which is preliminary data.</text>
</comment>
<evidence type="ECO:0000313" key="8">
    <source>
        <dbReference type="EMBL" id="KAK7203070.1"/>
    </source>
</evidence>
<dbReference type="EMBL" id="JBBJBU010000013">
    <property type="protein sequence ID" value="KAK7203070.1"/>
    <property type="molecule type" value="Genomic_DNA"/>
</dbReference>